<dbReference type="Gene3D" id="1.10.510.10">
    <property type="entry name" value="Transferase(Phosphotransferase) domain 1"/>
    <property type="match status" value="1"/>
</dbReference>
<evidence type="ECO:0000256" key="4">
    <source>
        <dbReference type="ARBA" id="ARBA00022840"/>
    </source>
</evidence>
<evidence type="ECO:0000313" key="6">
    <source>
        <dbReference type="EMBL" id="VGO18533.1"/>
    </source>
</evidence>
<dbReference type="AlphaFoldDB" id="A0A6C2UF76"/>
<evidence type="ECO:0000313" key="7">
    <source>
        <dbReference type="Proteomes" id="UP000346198"/>
    </source>
</evidence>
<dbReference type="PROSITE" id="PS50011">
    <property type="entry name" value="PROTEIN_KINASE_DOM"/>
    <property type="match status" value="1"/>
</dbReference>
<evidence type="ECO:0000256" key="3">
    <source>
        <dbReference type="ARBA" id="ARBA00022777"/>
    </source>
</evidence>
<keyword evidence="3 6" id="KW-0418">Kinase</keyword>
<dbReference type="Pfam" id="PF00069">
    <property type="entry name" value="Pkinase"/>
    <property type="match status" value="1"/>
</dbReference>
<keyword evidence="7" id="KW-1185">Reference proteome</keyword>
<organism evidence="6 7">
    <name type="scientific">Pontiella sulfatireligans</name>
    <dbReference type="NCBI Taxonomy" id="2750658"/>
    <lineage>
        <taxon>Bacteria</taxon>
        <taxon>Pseudomonadati</taxon>
        <taxon>Kiritimatiellota</taxon>
        <taxon>Kiritimatiellia</taxon>
        <taxon>Kiritimatiellales</taxon>
        <taxon>Pontiellaceae</taxon>
        <taxon>Pontiella</taxon>
    </lineage>
</organism>
<dbReference type="EMBL" id="CAAHFH010000001">
    <property type="protein sequence ID" value="VGO18533.1"/>
    <property type="molecule type" value="Genomic_DNA"/>
</dbReference>
<evidence type="ECO:0000256" key="1">
    <source>
        <dbReference type="ARBA" id="ARBA00022679"/>
    </source>
</evidence>
<keyword evidence="4" id="KW-0067">ATP-binding</keyword>
<dbReference type="PANTHER" id="PTHR43289">
    <property type="entry name" value="MITOGEN-ACTIVATED PROTEIN KINASE KINASE KINASE 20-RELATED"/>
    <property type="match status" value="1"/>
</dbReference>
<sequence length="674" mass="75923">MSEKYKQYKPDPRLSQMFDQAARRDDEVLELICPSFLAWEKCAVRYEQQELLGRGGLKEVFRAYDCKMKRWVALAKLREDRGLQYYELFVHEAQLIGSMSHPNIIKVYDADTEASGRPFFSMTLKGESNLANLLQSGEVLSRSSLLDIFLKVCDAMAYAHSVGVVHLDLKPENIQCDQFGEVVVCDWGLGRCLTCGDPEANLDSLSARFEENGTLFGRVQGTLGYMAPEQIQQDLAKNERTDIYALGCVLHTILCGEPPFQGTVDEVFDGTVCRGVESLCTRFPERRIPESLDAVVLKATRRDPNARYASVLQIQQEIRSYLGGFSTDAEDSGFFKEAALFIGRNKVSSSITLAAFLLLTVLSVLFIQRLGQQRLVAEEERKHAQALRTEVTVLSEDYKAFSEKSEIVRRELAEELTVAVSKLIRSSMFSRPVPTVAQASQMLEVALQLDPECAPARKERFKLNFLMLNFKEVIKETDYFHEASLKLANAFPDYEFGPESRPTSEQMIAVLHAAEPMHRKLAGPMEQLYAYYCARSKPQSGRASEVEALLAFYNGGNDHFSMTVEKRSNAVHIHCDQEALHFLPKKVQSGHNLLRFIPIRDLKITTTGKVLLAELSHPSLTSFDFSECPNLVVDRTVYTPRLSKVVVPRGSRLVSSLKKHIQSDVDVAIIEVDR</sequence>
<dbReference type="SUPFAM" id="SSF56112">
    <property type="entry name" value="Protein kinase-like (PK-like)"/>
    <property type="match status" value="1"/>
</dbReference>
<keyword evidence="1" id="KW-0808">Transferase</keyword>
<gene>
    <name evidence="6" type="primary">pknD_5</name>
    <name evidence="6" type="ORF">SCARR_00586</name>
</gene>
<dbReference type="RefSeq" id="WP_136060006.1">
    <property type="nucleotide sequence ID" value="NZ_CAAHFH010000001.1"/>
</dbReference>
<dbReference type="Gene3D" id="3.30.200.20">
    <property type="entry name" value="Phosphorylase Kinase, domain 1"/>
    <property type="match status" value="1"/>
</dbReference>
<dbReference type="GO" id="GO:0004674">
    <property type="term" value="F:protein serine/threonine kinase activity"/>
    <property type="evidence" value="ECO:0007669"/>
    <property type="project" value="TreeGrafter"/>
</dbReference>
<feature type="domain" description="Protein kinase" evidence="5">
    <location>
        <begin position="46"/>
        <end position="322"/>
    </location>
</feature>
<protein>
    <submittedName>
        <fullName evidence="6">Serine/threonine-protein kinase PknD</fullName>
    </submittedName>
</protein>
<dbReference type="GO" id="GO:0005524">
    <property type="term" value="F:ATP binding"/>
    <property type="evidence" value="ECO:0007669"/>
    <property type="project" value="UniProtKB-KW"/>
</dbReference>
<dbReference type="CDD" id="cd14014">
    <property type="entry name" value="STKc_PknB_like"/>
    <property type="match status" value="1"/>
</dbReference>
<dbReference type="InterPro" id="IPR000719">
    <property type="entry name" value="Prot_kinase_dom"/>
</dbReference>
<dbReference type="SMART" id="SM00220">
    <property type="entry name" value="S_TKc"/>
    <property type="match status" value="1"/>
</dbReference>
<dbReference type="PANTHER" id="PTHR43289:SF6">
    <property type="entry name" value="SERINE_THREONINE-PROTEIN KINASE NEKL-3"/>
    <property type="match status" value="1"/>
</dbReference>
<evidence type="ECO:0000256" key="2">
    <source>
        <dbReference type="ARBA" id="ARBA00022741"/>
    </source>
</evidence>
<accession>A0A6C2UF76</accession>
<dbReference type="InterPro" id="IPR011009">
    <property type="entry name" value="Kinase-like_dom_sf"/>
</dbReference>
<evidence type="ECO:0000259" key="5">
    <source>
        <dbReference type="PROSITE" id="PS50011"/>
    </source>
</evidence>
<dbReference type="Proteomes" id="UP000346198">
    <property type="component" value="Unassembled WGS sequence"/>
</dbReference>
<proteinExistence type="predicted"/>
<reference evidence="6 7" key="1">
    <citation type="submission" date="2019-04" db="EMBL/GenBank/DDBJ databases">
        <authorList>
            <person name="Van Vliet M D."/>
        </authorList>
    </citation>
    <scope>NUCLEOTIDE SEQUENCE [LARGE SCALE GENOMIC DNA]</scope>
    <source>
        <strain evidence="6 7">F21</strain>
    </source>
</reference>
<name>A0A6C2UF76_9BACT</name>
<keyword evidence="2" id="KW-0547">Nucleotide-binding</keyword>